<dbReference type="FunFam" id="1.20.1070.10:FF:000001">
    <property type="entry name" value="Olfactory receptor"/>
    <property type="match status" value="1"/>
</dbReference>
<dbReference type="PROSITE" id="PS50262">
    <property type="entry name" value="G_PROTEIN_RECEP_F1_2"/>
    <property type="match status" value="1"/>
</dbReference>
<dbReference type="GO" id="GO:0005886">
    <property type="term" value="C:plasma membrane"/>
    <property type="evidence" value="ECO:0007669"/>
    <property type="project" value="UniProtKB-SubCell"/>
</dbReference>
<dbReference type="KEGG" id="tsr:106542828"/>
<feature type="transmembrane region" description="Helical" evidence="10">
    <location>
        <begin position="202"/>
        <end position="224"/>
    </location>
</feature>
<reference evidence="13" key="1">
    <citation type="submission" date="2025-08" db="UniProtKB">
        <authorList>
            <consortium name="RefSeq"/>
        </authorList>
    </citation>
    <scope>IDENTIFICATION</scope>
    <source>
        <tissue evidence="13">Skeletal muscle</tissue>
    </source>
</reference>
<keyword evidence="6 10" id="KW-1133">Transmembrane helix</keyword>
<dbReference type="Pfam" id="PF13853">
    <property type="entry name" value="7tm_4"/>
    <property type="match status" value="1"/>
</dbReference>
<feature type="domain" description="G-protein coupled receptors family 1 profile" evidence="11">
    <location>
        <begin position="39"/>
        <end position="288"/>
    </location>
</feature>
<dbReference type="GO" id="GO:0004930">
    <property type="term" value="F:G protein-coupled receptor activity"/>
    <property type="evidence" value="ECO:0007669"/>
    <property type="project" value="UniProtKB-KW"/>
</dbReference>
<dbReference type="SUPFAM" id="SSF81321">
    <property type="entry name" value="Family A G protein-coupled receptor-like"/>
    <property type="match status" value="1"/>
</dbReference>
<comment type="subcellular location">
    <subcellularLocation>
        <location evidence="1 10">Cell membrane</location>
        <topology evidence="1 10">Multi-pass membrane protein</topology>
    </subcellularLocation>
</comment>
<evidence type="ECO:0000256" key="6">
    <source>
        <dbReference type="ARBA" id="ARBA00022989"/>
    </source>
</evidence>
<keyword evidence="5 10" id="KW-0552">Olfaction</keyword>
<evidence type="ECO:0000256" key="3">
    <source>
        <dbReference type="ARBA" id="ARBA00022606"/>
    </source>
</evidence>
<keyword evidence="2 10" id="KW-1003">Cell membrane</keyword>
<feature type="transmembrane region" description="Helical" evidence="10">
    <location>
        <begin position="23"/>
        <end position="49"/>
    </location>
</feature>
<comment type="similarity">
    <text evidence="9">Belongs to the G-protein coupled receptor 1 family.</text>
</comment>
<dbReference type="CDD" id="cd15420">
    <property type="entry name" value="7tmA_OR2A-like"/>
    <property type="match status" value="1"/>
</dbReference>
<keyword evidence="9" id="KW-0675">Receptor</keyword>
<evidence type="ECO:0000256" key="4">
    <source>
        <dbReference type="ARBA" id="ARBA00022692"/>
    </source>
</evidence>
<keyword evidence="4 9" id="KW-0812">Transmembrane</keyword>
<keyword evidence="3 10" id="KW-0716">Sensory transduction</keyword>
<feature type="transmembrane region" description="Helical" evidence="10">
    <location>
        <begin position="271"/>
        <end position="290"/>
    </location>
</feature>
<keyword evidence="8 9" id="KW-0807">Transducer</keyword>
<keyword evidence="7 10" id="KW-0472">Membrane</keyword>
<feature type="transmembrane region" description="Helical" evidence="10">
    <location>
        <begin position="236"/>
        <end position="259"/>
    </location>
</feature>
<name>A0A6I9XTX3_9SAUR</name>
<evidence type="ECO:0000256" key="2">
    <source>
        <dbReference type="ARBA" id="ARBA00022475"/>
    </source>
</evidence>
<proteinExistence type="inferred from homology"/>
<evidence type="ECO:0000256" key="9">
    <source>
        <dbReference type="RuleBase" id="RU000688"/>
    </source>
</evidence>
<dbReference type="GO" id="GO:0004984">
    <property type="term" value="F:olfactory receptor activity"/>
    <property type="evidence" value="ECO:0007669"/>
    <property type="project" value="InterPro"/>
</dbReference>
<evidence type="ECO:0000256" key="1">
    <source>
        <dbReference type="ARBA" id="ARBA00004651"/>
    </source>
</evidence>
<dbReference type="AlphaFoldDB" id="A0A6I9XTX3"/>
<evidence type="ECO:0000313" key="13">
    <source>
        <dbReference type="RefSeq" id="XP_013914143.1"/>
    </source>
</evidence>
<evidence type="ECO:0000256" key="7">
    <source>
        <dbReference type="ARBA" id="ARBA00023136"/>
    </source>
</evidence>
<dbReference type="PRINTS" id="PR00245">
    <property type="entry name" value="OLFACTORYR"/>
</dbReference>
<evidence type="ECO:0000256" key="8">
    <source>
        <dbReference type="ARBA" id="ARBA00023224"/>
    </source>
</evidence>
<keyword evidence="9" id="KW-0297">G-protein coupled receptor</keyword>
<evidence type="ECO:0000259" key="11">
    <source>
        <dbReference type="PROSITE" id="PS50262"/>
    </source>
</evidence>
<dbReference type="InterPro" id="IPR000276">
    <property type="entry name" value="GPCR_Rhodpsn"/>
</dbReference>
<keyword evidence="12" id="KW-1185">Reference proteome</keyword>
<evidence type="ECO:0000256" key="10">
    <source>
        <dbReference type="RuleBase" id="RU363047"/>
    </source>
</evidence>
<evidence type="ECO:0000313" key="12">
    <source>
        <dbReference type="Proteomes" id="UP000504617"/>
    </source>
</evidence>
<dbReference type="InterPro" id="IPR017452">
    <property type="entry name" value="GPCR_Rhodpsn_7TM"/>
</dbReference>
<dbReference type="RefSeq" id="XP_013914143.1">
    <property type="nucleotide sequence ID" value="XM_014058668.1"/>
</dbReference>
<accession>A0A6I9XTX3</accession>
<dbReference type="PRINTS" id="PR00237">
    <property type="entry name" value="GPCRRHODOPSN"/>
</dbReference>
<feature type="transmembrane region" description="Helical" evidence="10">
    <location>
        <begin position="89"/>
        <end position="118"/>
    </location>
</feature>
<evidence type="ECO:0000256" key="5">
    <source>
        <dbReference type="ARBA" id="ARBA00022725"/>
    </source>
</evidence>
<sequence length="326" mass="36735">MANQTYVAEFHFLGLSRSLKIRLLLLGLFSIVYAVTLVGNTIILMLIWLDARLHTPMYFFLTHLACVDICYTSSTIPQMLTNLQSPGQAISVAGCAIQMYIFLALATAECFLLAVMAYDRYVAICHPLHYTVLMNKKICIFMAMACWTSGLVLPVVHTVLTWQLPFCGPNLIDHYFCEMPALLKLAYADTRVIEKITSAGCIFTLLIPITFITMTYIRILVAILKTQSAKGLHKAFSTCGSHMTVVVLFYGSAIFMYMRPESSHSPGQDKMISLFYSIVIPLCNPIIYSLKNKDIKRAFRRLECRVLLSRLTDNPSFSLVQIVSNY</sequence>
<dbReference type="InterPro" id="IPR000725">
    <property type="entry name" value="Olfact_rcpt"/>
</dbReference>
<dbReference type="Proteomes" id="UP000504617">
    <property type="component" value="Unplaced"/>
</dbReference>
<feature type="transmembrane region" description="Helical" evidence="10">
    <location>
        <begin position="138"/>
        <end position="160"/>
    </location>
</feature>
<dbReference type="PROSITE" id="PS00237">
    <property type="entry name" value="G_PROTEIN_RECEP_F1_1"/>
    <property type="match status" value="1"/>
</dbReference>
<organism evidence="12 13">
    <name type="scientific">Thamnophis sirtalis</name>
    <dbReference type="NCBI Taxonomy" id="35019"/>
    <lineage>
        <taxon>Eukaryota</taxon>
        <taxon>Metazoa</taxon>
        <taxon>Chordata</taxon>
        <taxon>Craniata</taxon>
        <taxon>Vertebrata</taxon>
        <taxon>Euteleostomi</taxon>
        <taxon>Lepidosauria</taxon>
        <taxon>Squamata</taxon>
        <taxon>Bifurcata</taxon>
        <taxon>Unidentata</taxon>
        <taxon>Episquamata</taxon>
        <taxon>Toxicofera</taxon>
        <taxon>Serpentes</taxon>
        <taxon>Colubroidea</taxon>
        <taxon>Colubridae</taxon>
        <taxon>Natricinae</taxon>
        <taxon>Thamnophis</taxon>
    </lineage>
</organism>
<gene>
    <name evidence="13" type="primary">LOC106542828</name>
</gene>
<protein>
    <recommendedName>
        <fullName evidence="10">Olfactory receptor</fullName>
    </recommendedName>
</protein>
<dbReference type="PANTHER" id="PTHR26453">
    <property type="entry name" value="OLFACTORY RECEPTOR"/>
    <property type="match status" value="1"/>
</dbReference>
<dbReference type="OrthoDB" id="6147321at2759"/>
<dbReference type="Gene3D" id="1.20.1070.10">
    <property type="entry name" value="Rhodopsin 7-helix transmembrane proteins"/>
    <property type="match status" value="1"/>
</dbReference>
<dbReference type="GeneID" id="106542828"/>